<proteinExistence type="inferred from homology"/>
<keyword evidence="6 8" id="KW-0408">Iron</keyword>
<dbReference type="Pfam" id="PF05995">
    <property type="entry name" value="CDO_I"/>
    <property type="match status" value="1"/>
</dbReference>
<evidence type="ECO:0000256" key="3">
    <source>
        <dbReference type="ARBA" id="ARBA00022723"/>
    </source>
</evidence>
<evidence type="ECO:0000256" key="1">
    <source>
        <dbReference type="ARBA" id="ARBA00006622"/>
    </source>
</evidence>
<evidence type="ECO:0000256" key="8">
    <source>
        <dbReference type="PIRSR" id="PIRSR610300-51"/>
    </source>
</evidence>
<feature type="binding site" evidence="8">
    <location>
        <position position="83"/>
    </location>
    <ligand>
        <name>Fe cation</name>
        <dbReference type="ChEBI" id="CHEBI:24875"/>
        <note>catalytic</note>
    </ligand>
</feature>
<dbReference type="EMBL" id="PUHW01000122">
    <property type="protein sequence ID" value="KAG0688799.1"/>
    <property type="molecule type" value="Genomic_DNA"/>
</dbReference>
<keyword evidence="5 9" id="KW-0560">Oxidoreductase</keyword>
<evidence type="ECO:0000313" key="11">
    <source>
        <dbReference type="Proteomes" id="UP000697127"/>
    </source>
</evidence>
<dbReference type="OrthoDB" id="543511at2759"/>
<evidence type="ECO:0000256" key="2">
    <source>
        <dbReference type="ARBA" id="ARBA00013133"/>
    </source>
</evidence>
<protein>
    <recommendedName>
        <fullName evidence="2 9">Cysteine dioxygenase</fullName>
        <ecNumber evidence="2 9">1.13.11.20</ecNumber>
    </recommendedName>
</protein>
<gene>
    <name evidence="10" type="ORF">C6P40_000533</name>
</gene>
<feature type="binding site" evidence="8">
    <location>
        <position position="128"/>
    </location>
    <ligand>
        <name>Fe cation</name>
        <dbReference type="ChEBI" id="CHEBI:24875"/>
        <note>catalytic</note>
    </ligand>
</feature>
<comment type="catalytic activity">
    <reaction evidence="9">
        <text>L-cysteine + O2 = 3-sulfino-L-alanine + H(+)</text>
        <dbReference type="Rhea" id="RHEA:20441"/>
        <dbReference type="ChEBI" id="CHEBI:15378"/>
        <dbReference type="ChEBI" id="CHEBI:15379"/>
        <dbReference type="ChEBI" id="CHEBI:35235"/>
        <dbReference type="ChEBI" id="CHEBI:61085"/>
        <dbReference type="EC" id="1.13.11.20"/>
    </reaction>
</comment>
<keyword evidence="4 9" id="KW-0223">Dioxygenase</keyword>
<dbReference type="GO" id="GO:0008198">
    <property type="term" value="F:ferrous iron binding"/>
    <property type="evidence" value="ECO:0007669"/>
    <property type="project" value="TreeGrafter"/>
</dbReference>
<reference evidence="10" key="1">
    <citation type="submission" date="2020-11" db="EMBL/GenBank/DDBJ databases">
        <title>Kefir isolates.</title>
        <authorList>
            <person name="Marcisauskas S."/>
            <person name="Kim Y."/>
            <person name="Blasche S."/>
        </authorList>
    </citation>
    <scope>NUCLEOTIDE SEQUENCE</scope>
    <source>
        <strain evidence="10">Olga-1</strain>
    </source>
</reference>
<evidence type="ECO:0000313" key="10">
    <source>
        <dbReference type="EMBL" id="KAG0688799.1"/>
    </source>
</evidence>
<dbReference type="PANTHER" id="PTHR12918">
    <property type="entry name" value="CYSTEINE DIOXYGENASE"/>
    <property type="match status" value="1"/>
</dbReference>
<dbReference type="PANTHER" id="PTHR12918:SF1">
    <property type="entry name" value="CYSTEINE DIOXYGENASE TYPE 1"/>
    <property type="match status" value="1"/>
</dbReference>
<feature type="binding site" evidence="8">
    <location>
        <position position="81"/>
    </location>
    <ligand>
        <name>Fe cation</name>
        <dbReference type="ChEBI" id="CHEBI:24875"/>
        <note>catalytic</note>
    </ligand>
</feature>
<keyword evidence="3 8" id="KW-0479">Metal-binding</keyword>
<comment type="similarity">
    <text evidence="1 9">Belongs to the cysteine dioxygenase family.</text>
</comment>
<accession>A0A9P6WKX1</accession>
<evidence type="ECO:0000256" key="7">
    <source>
        <dbReference type="PIRSR" id="PIRSR610300-50"/>
    </source>
</evidence>
<name>A0A9P6WKX1_9ASCO</name>
<evidence type="ECO:0000256" key="5">
    <source>
        <dbReference type="ARBA" id="ARBA00023002"/>
    </source>
</evidence>
<keyword evidence="11" id="KW-1185">Reference proteome</keyword>
<dbReference type="InterPro" id="IPR010300">
    <property type="entry name" value="CDO_1"/>
</dbReference>
<dbReference type="SUPFAM" id="SSF51182">
    <property type="entry name" value="RmlC-like cupins"/>
    <property type="match status" value="1"/>
</dbReference>
<dbReference type="EC" id="1.13.11.20" evidence="2 9"/>
<evidence type="ECO:0000256" key="6">
    <source>
        <dbReference type="ARBA" id="ARBA00023004"/>
    </source>
</evidence>
<dbReference type="Gene3D" id="2.60.120.10">
    <property type="entry name" value="Jelly Rolls"/>
    <property type="match status" value="1"/>
</dbReference>
<dbReference type="GO" id="GO:0017172">
    <property type="term" value="F:cysteine dioxygenase activity"/>
    <property type="evidence" value="ECO:0007669"/>
    <property type="project" value="UniProtKB-UniRule"/>
</dbReference>
<sequence>MSAKFKILIHDLSQALQNKNYNEIPYLLNSYNSLISDWNTLSVENLNSNCKYTRNNLLNLPNNLGQILILIWKSNCNSNVHFHPNSECWVKVLNGKLEENIFQDNKLISTNSILLNDVSHINDSIGSHSMHNRSLNNRAVTLHVYSNNDNNNNNIEIFKNFQNLDLHIYRKKIN</sequence>
<evidence type="ECO:0000256" key="9">
    <source>
        <dbReference type="RuleBase" id="RU366010"/>
    </source>
</evidence>
<comment type="caution">
    <text evidence="10">The sequence shown here is derived from an EMBL/GenBank/DDBJ whole genome shotgun (WGS) entry which is preliminary data.</text>
</comment>
<keyword evidence="7" id="KW-0883">Thioether bond</keyword>
<evidence type="ECO:0000256" key="4">
    <source>
        <dbReference type="ARBA" id="ARBA00022964"/>
    </source>
</evidence>
<dbReference type="CDD" id="cd10548">
    <property type="entry name" value="cupin_CDO"/>
    <property type="match status" value="1"/>
</dbReference>
<dbReference type="InterPro" id="IPR014710">
    <property type="entry name" value="RmlC-like_jellyroll"/>
</dbReference>
<dbReference type="GO" id="GO:0019448">
    <property type="term" value="P:L-cysteine catabolic process"/>
    <property type="evidence" value="ECO:0007669"/>
    <property type="project" value="TreeGrafter"/>
</dbReference>
<feature type="cross-link" description="3'-(S-cysteinyl)-tyrosine (Cys-Tyr)" evidence="7">
    <location>
        <begin position="88"/>
        <end position="145"/>
    </location>
</feature>
<comment type="cofactor">
    <cofactor evidence="9">
        <name>Fe cation</name>
        <dbReference type="ChEBI" id="CHEBI:24875"/>
    </cofactor>
    <text evidence="9">Binds 1 Fe cation per subunit.</text>
</comment>
<organism evidence="10 11">
    <name type="scientific">Pichia californica</name>
    <dbReference type="NCBI Taxonomy" id="460514"/>
    <lineage>
        <taxon>Eukaryota</taxon>
        <taxon>Fungi</taxon>
        <taxon>Dikarya</taxon>
        <taxon>Ascomycota</taxon>
        <taxon>Saccharomycotina</taxon>
        <taxon>Pichiomycetes</taxon>
        <taxon>Pichiales</taxon>
        <taxon>Pichiaceae</taxon>
        <taxon>Pichia</taxon>
    </lineage>
</organism>
<dbReference type="InterPro" id="IPR011051">
    <property type="entry name" value="RmlC_Cupin_sf"/>
</dbReference>
<dbReference type="Proteomes" id="UP000697127">
    <property type="component" value="Unassembled WGS sequence"/>
</dbReference>
<dbReference type="AlphaFoldDB" id="A0A9P6WKX1"/>